<feature type="transmembrane region" description="Helical" evidence="1">
    <location>
        <begin position="189"/>
        <end position="217"/>
    </location>
</feature>
<sequence length="380" mass="41483">MKPALRRAWLRVHLYLGLAAGGLFAVLGLTGSALVFYLELDTLLNPQIAVVQPAVAPSPDAVLQRLQALHPEHDGPWRIEMPLAPDRPLMVRYYDPPETVGRGFAPLMLTLDPVTLAETSHRFWGDYAMTWLYDLHYTLLAGPTGRSVVGWSGVLLLVSLLTGLALWWPGPKRLKAALKPVLRKGPVRVTYDLHVLGGIYGLVVLLALAFTGMVLALPEIARPLVAAASPLEPGFRAPAGLVGEGEPPLSLDAALEIARQVFPDAELRWVETSGKQGRPISLRFYRAGEPGRRFARNQVWIDPGTGAILAVRDTRQDSAGDRFMDWMHPLHNGEAFGLAGRALAVVGGLLPAVLLVTGWLRWRHKRVARQLTAVRRAAAA</sequence>
<keyword evidence="3" id="KW-1185">Reference proteome</keyword>
<comment type="caution">
    <text evidence="2">The sequence shown here is derived from an EMBL/GenBank/DDBJ whole genome shotgun (WGS) entry which is preliminary data.</text>
</comment>
<dbReference type="RefSeq" id="WP_141354889.1">
    <property type="nucleotide sequence ID" value="NZ_BJNV01000100.1"/>
</dbReference>
<feature type="transmembrane region" description="Helical" evidence="1">
    <location>
        <begin position="12"/>
        <end position="38"/>
    </location>
</feature>
<feature type="transmembrane region" description="Helical" evidence="1">
    <location>
        <begin position="148"/>
        <end position="168"/>
    </location>
</feature>
<dbReference type="AlphaFoldDB" id="A0A4Y4D2V4"/>
<dbReference type="EMBL" id="BJNV01000100">
    <property type="protein sequence ID" value="GEC97587.1"/>
    <property type="molecule type" value="Genomic_DNA"/>
</dbReference>
<dbReference type="PANTHER" id="PTHR34219:SF3">
    <property type="entry name" value="BLL7967 PROTEIN"/>
    <property type="match status" value="1"/>
</dbReference>
<dbReference type="Proteomes" id="UP000318422">
    <property type="component" value="Unassembled WGS sequence"/>
</dbReference>
<feature type="transmembrane region" description="Helical" evidence="1">
    <location>
        <begin position="335"/>
        <end position="360"/>
    </location>
</feature>
<keyword evidence="1" id="KW-1133">Transmembrane helix</keyword>
<accession>A0A4Y4D2V4</accession>
<proteinExistence type="predicted"/>
<evidence type="ECO:0000313" key="3">
    <source>
        <dbReference type="Proteomes" id="UP000318422"/>
    </source>
</evidence>
<keyword evidence="1" id="KW-0472">Membrane</keyword>
<evidence type="ECO:0000256" key="1">
    <source>
        <dbReference type="SAM" id="Phobius"/>
    </source>
</evidence>
<keyword evidence="1" id="KW-0812">Transmembrane</keyword>
<dbReference type="InterPro" id="IPR005625">
    <property type="entry name" value="PepSY-ass_TM"/>
</dbReference>
<evidence type="ECO:0008006" key="4">
    <source>
        <dbReference type="Google" id="ProtNLM"/>
    </source>
</evidence>
<dbReference type="Pfam" id="PF03929">
    <property type="entry name" value="PepSY_TM"/>
    <property type="match status" value="1"/>
</dbReference>
<dbReference type="PANTHER" id="PTHR34219">
    <property type="entry name" value="IRON-REGULATED INNER MEMBRANE PROTEIN-RELATED"/>
    <property type="match status" value="1"/>
</dbReference>
<name>A0A4Y4D2V4_ZOORA</name>
<reference evidence="2 3" key="1">
    <citation type="submission" date="2019-06" db="EMBL/GenBank/DDBJ databases">
        <title>Whole genome shotgun sequence of Zoogloea ramigera NBRC 15342.</title>
        <authorList>
            <person name="Hosoyama A."/>
            <person name="Uohara A."/>
            <person name="Ohji S."/>
            <person name="Ichikawa N."/>
        </authorList>
    </citation>
    <scope>NUCLEOTIDE SEQUENCE [LARGE SCALE GENOMIC DNA]</scope>
    <source>
        <strain evidence="2 3">NBRC 15342</strain>
    </source>
</reference>
<gene>
    <name evidence="2" type="ORF">ZRA01_36600</name>
</gene>
<protein>
    <recommendedName>
        <fullName evidence="4">PepSY domain-containing protein</fullName>
    </recommendedName>
</protein>
<dbReference type="OrthoDB" id="7238323at2"/>
<evidence type="ECO:0000313" key="2">
    <source>
        <dbReference type="EMBL" id="GEC97587.1"/>
    </source>
</evidence>
<organism evidence="2 3">
    <name type="scientific">Zoogloea ramigera</name>
    <dbReference type="NCBI Taxonomy" id="350"/>
    <lineage>
        <taxon>Bacteria</taxon>
        <taxon>Pseudomonadati</taxon>
        <taxon>Pseudomonadota</taxon>
        <taxon>Betaproteobacteria</taxon>
        <taxon>Rhodocyclales</taxon>
        <taxon>Zoogloeaceae</taxon>
        <taxon>Zoogloea</taxon>
    </lineage>
</organism>